<reference evidence="2 3" key="1">
    <citation type="submission" date="2021-11" db="EMBL/GenBank/DDBJ databases">
        <title>Draft genome sequence of Paenibacillus profundus YoMME, a new Gram-positive bacteria with exoelectrogenic properties.</title>
        <authorList>
            <person name="Hubenova Y."/>
            <person name="Hubenova E."/>
            <person name="Manasiev Y."/>
            <person name="Peykov S."/>
            <person name="Mitov M."/>
        </authorList>
    </citation>
    <scope>NUCLEOTIDE SEQUENCE [LARGE SCALE GENOMIC DNA]</scope>
    <source>
        <strain evidence="2 3">YoMME</strain>
    </source>
</reference>
<dbReference type="SUPFAM" id="SSF103473">
    <property type="entry name" value="MFS general substrate transporter"/>
    <property type="match status" value="1"/>
</dbReference>
<gene>
    <name evidence="2" type="ORF">LQV63_30125</name>
</gene>
<keyword evidence="3" id="KW-1185">Reference proteome</keyword>
<dbReference type="EMBL" id="JAJNBZ010000054">
    <property type="protein sequence ID" value="MCE5173496.1"/>
    <property type="molecule type" value="Genomic_DNA"/>
</dbReference>
<keyword evidence="1" id="KW-0812">Transmembrane</keyword>
<dbReference type="InterPro" id="IPR036259">
    <property type="entry name" value="MFS_trans_sf"/>
</dbReference>
<accession>A0ABS8YSY5</accession>
<name>A0ABS8YSY5_9BACL</name>
<evidence type="ECO:0008006" key="4">
    <source>
        <dbReference type="Google" id="ProtNLM"/>
    </source>
</evidence>
<dbReference type="Proteomes" id="UP001199916">
    <property type="component" value="Unassembled WGS sequence"/>
</dbReference>
<proteinExistence type="predicted"/>
<keyword evidence="1" id="KW-1133">Transmembrane helix</keyword>
<evidence type="ECO:0000313" key="3">
    <source>
        <dbReference type="Proteomes" id="UP001199916"/>
    </source>
</evidence>
<evidence type="ECO:0000313" key="2">
    <source>
        <dbReference type="EMBL" id="MCE5173496.1"/>
    </source>
</evidence>
<feature type="transmembrane region" description="Helical" evidence="1">
    <location>
        <begin position="29"/>
        <end position="53"/>
    </location>
</feature>
<keyword evidence="1" id="KW-0472">Membrane</keyword>
<organism evidence="2 3">
    <name type="scientific">Paenibacillus profundus</name>
    <dbReference type="NCBI Taxonomy" id="1173085"/>
    <lineage>
        <taxon>Bacteria</taxon>
        <taxon>Bacillati</taxon>
        <taxon>Bacillota</taxon>
        <taxon>Bacilli</taxon>
        <taxon>Bacillales</taxon>
        <taxon>Paenibacillaceae</taxon>
        <taxon>Paenibacillus</taxon>
    </lineage>
</organism>
<dbReference type="Gene3D" id="1.20.1720.10">
    <property type="entry name" value="Multidrug resistance protein D"/>
    <property type="match status" value="1"/>
</dbReference>
<protein>
    <recommendedName>
        <fullName evidence="4">Major facilitator superfamily (MFS) profile domain-containing protein</fullName>
    </recommendedName>
</protein>
<sequence>MEKVDYGFALLLTGRLVQAAGAGIVIEHVSWRWLFIGMIPLLVIVILLSIRYLTNVSETSKPKADILGIVYSTSGSEASFSVLATPAAVDGGMPSSCLV</sequence>
<comment type="caution">
    <text evidence="2">The sequence shown here is derived from an EMBL/GenBank/DDBJ whole genome shotgun (WGS) entry which is preliminary data.</text>
</comment>
<evidence type="ECO:0000256" key="1">
    <source>
        <dbReference type="SAM" id="Phobius"/>
    </source>
</evidence>